<evidence type="ECO:0000313" key="4">
    <source>
        <dbReference type="EMBL" id="KDQ52486.1"/>
    </source>
</evidence>
<keyword evidence="2" id="KW-0732">Signal</keyword>
<accession>A0A067PQ84</accession>
<dbReference type="STRING" id="933084.A0A067PQ84"/>
<dbReference type="InterPro" id="IPR039279">
    <property type="entry name" value="QRT3-like"/>
</dbReference>
<feature type="region of interest" description="Disordered" evidence="1">
    <location>
        <begin position="783"/>
        <end position="852"/>
    </location>
</feature>
<name>A0A067PQ84_9AGAM</name>
<evidence type="ECO:0000259" key="3">
    <source>
        <dbReference type="Pfam" id="PF12708"/>
    </source>
</evidence>
<dbReference type="PANTHER" id="PTHR33928:SF2">
    <property type="entry name" value="PECTATE LYASE SUPERFAMILY PROTEIN DOMAIN-CONTAINING PROTEIN-RELATED"/>
    <property type="match status" value="1"/>
</dbReference>
<feature type="domain" description="Rhamnogalacturonase A/B/Epimerase-like pectate lyase" evidence="3">
    <location>
        <begin position="70"/>
        <end position="302"/>
    </location>
</feature>
<evidence type="ECO:0000256" key="1">
    <source>
        <dbReference type="SAM" id="MobiDB-lite"/>
    </source>
</evidence>
<dbReference type="InterPro" id="IPR012334">
    <property type="entry name" value="Pectin_lyas_fold"/>
</dbReference>
<feature type="chain" id="PRO_5001647691" evidence="2">
    <location>
        <begin position="28"/>
        <end position="852"/>
    </location>
</feature>
<dbReference type="Gene3D" id="2.160.20.10">
    <property type="entry name" value="Single-stranded right-handed beta-helix, Pectin lyase-like"/>
    <property type="match status" value="2"/>
</dbReference>
<dbReference type="InterPro" id="IPR024535">
    <property type="entry name" value="RHGA/B-epi-like_pectate_lyase"/>
</dbReference>
<evidence type="ECO:0000256" key="2">
    <source>
        <dbReference type="SAM" id="SignalP"/>
    </source>
</evidence>
<organism evidence="4 5">
    <name type="scientific">Jaapia argillacea MUCL 33604</name>
    <dbReference type="NCBI Taxonomy" id="933084"/>
    <lineage>
        <taxon>Eukaryota</taxon>
        <taxon>Fungi</taxon>
        <taxon>Dikarya</taxon>
        <taxon>Basidiomycota</taxon>
        <taxon>Agaricomycotina</taxon>
        <taxon>Agaricomycetes</taxon>
        <taxon>Agaricomycetidae</taxon>
        <taxon>Jaapiales</taxon>
        <taxon>Jaapiaceae</taxon>
        <taxon>Jaapia</taxon>
    </lineage>
</organism>
<evidence type="ECO:0000313" key="5">
    <source>
        <dbReference type="Proteomes" id="UP000027265"/>
    </source>
</evidence>
<dbReference type="InterPro" id="IPR011050">
    <property type="entry name" value="Pectin_lyase_fold/virulence"/>
</dbReference>
<dbReference type="GO" id="GO:0004650">
    <property type="term" value="F:polygalacturonase activity"/>
    <property type="evidence" value="ECO:0007669"/>
    <property type="project" value="InterPro"/>
</dbReference>
<proteinExistence type="predicted"/>
<dbReference type="InParanoid" id="A0A067PQ84"/>
<sequence length="852" mass="89161">MTRLRLSNLFLPLALLIIAFATNRASALGTSCTAPIASGTAAAGAPFWLQSMTHQGTSAFNANPSTYQVFRNVKDFGATGNGVTDDTAAIMSAMTSGGRCGGGSCGSSTLTPAIVYFPAGTYLVSSAIQMYYYTQMIGDARTPPTLLASASFSGAAVIDADPYVVNGGGAQWYGSTDLFFLSVRNLVVDLRQMGATSGATGIHWQVSQATSIMNFVVWMSTASGNNHRGPYGMENGSGGFMGDADMVFNGGQYGMQVGNQQFTVRNVTINNANTGKQAATVIWNGRRWTFQRATINNCQVGFALTTGGTTQANQGVESETIIDAVVTNTPTFIEWTATSTSLAGSLVLNNIQITNVPVVVGAAGTTVLAGTTGSTTINSWAQGNVYSGTSGTGTYTKGTIPNIAKASSLLDSSGHIVGKSHPQYINYDVSQFVSVKTLGAKGDGHTDDTATLQAILNEWSGCKIIFFDAGTYIITSTLQVPAGTQMVGEAWTQIMGSGSAFSNINSPEVVVQAGAPNSVGVLEVSDFVFTTAGPTPGAIMVEWNVHDPSGQQAAAGMWDTHVRFVVPVGTDLQQSNCPTSNPNNNCYAAFLGLHLTSASSAYLEGTWVWLADHDLDGTAQVTVYSGRGIYSQSQGPVWFIGTSEHHTLYQYSLVGAANHYIGFAQTETPYYQPDPAPPSPYTSLSSWNDPTSYTQQAAWALSVATSSNILIFGAGHYSFFQNYNTTCENTFNCQSQIVNVDSYSSVAIYGLATVATTYQISLNAAGVVPNSANRNGFAQTVTEWTPSNVQVPPPSSSTTTTSTTTSSTHSSTSSTSTTTTTSTHSTTTTTTTSASPSATPGTCGGAYYSSST</sequence>
<gene>
    <name evidence="4" type="ORF">JAAARDRAFT_138471</name>
</gene>
<dbReference type="AlphaFoldDB" id="A0A067PQ84"/>
<dbReference type="HOGENOM" id="CLU_002540_2_2_1"/>
<dbReference type="SUPFAM" id="SSF51126">
    <property type="entry name" value="Pectin lyase-like"/>
    <property type="match status" value="2"/>
</dbReference>
<keyword evidence="4" id="KW-0378">Hydrolase</keyword>
<feature type="compositionally biased region" description="Low complexity" evidence="1">
    <location>
        <begin position="796"/>
        <end position="840"/>
    </location>
</feature>
<protein>
    <submittedName>
        <fullName evidence="4">Glycoside hydrolase family 55 protein</fullName>
    </submittedName>
</protein>
<dbReference type="PANTHER" id="PTHR33928">
    <property type="entry name" value="POLYGALACTURONASE QRT3"/>
    <property type="match status" value="1"/>
</dbReference>
<dbReference type="CDD" id="cd23668">
    <property type="entry name" value="GH55_beta13glucanase-like"/>
    <property type="match status" value="1"/>
</dbReference>
<feature type="signal peptide" evidence="2">
    <location>
        <begin position="1"/>
        <end position="27"/>
    </location>
</feature>
<feature type="domain" description="Rhamnogalacturonase A/B/Epimerase-like pectate lyase" evidence="3">
    <location>
        <begin position="432"/>
        <end position="504"/>
    </location>
</feature>
<dbReference type="OrthoDB" id="1046782at2759"/>
<dbReference type="EMBL" id="KL197739">
    <property type="protein sequence ID" value="KDQ52486.1"/>
    <property type="molecule type" value="Genomic_DNA"/>
</dbReference>
<keyword evidence="5" id="KW-1185">Reference proteome</keyword>
<dbReference type="Pfam" id="PF12708">
    <property type="entry name" value="Pect-lyase_RHGA_epim"/>
    <property type="match status" value="2"/>
</dbReference>
<dbReference type="Proteomes" id="UP000027265">
    <property type="component" value="Unassembled WGS sequence"/>
</dbReference>
<reference evidence="5" key="1">
    <citation type="journal article" date="2014" name="Proc. Natl. Acad. Sci. U.S.A.">
        <title>Extensive sampling of basidiomycete genomes demonstrates inadequacy of the white-rot/brown-rot paradigm for wood decay fungi.</title>
        <authorList>
            <person name="Riley R."/>
            <person name="Salamov A.A."/>
            <person name="Brown D.W."/>
            <person name="Nagy L.G."/>
            <person name="Floudas D."/>
            <person name="Held B.W."/>
            <person name="Levasseur A."/>
            <person name="Lombard V."/>
            <person name="Morin E."/>
            <person name="Otillar R."/>
            <person name="Lindquist E.A."/>
            <person name="Sun H."/>
            <person name="LaButti K.M."/>
            <person name="Schmutz J."/>
            <person name="Jabbour D."/>
            <person name="Luo H."/>
            <person name="Baker S.E."/>
            <person name="Pisabarro A.G."/>
            <person name="Walton J.D."/>
            <person name="Blanchette R.A."/>
            <person name="Henrissat B."/>
            <person name="Martin F."/>
            <person name="Cullen D."/>
            <person name="Hibbett D.S."/>
            <person name="Grigoriev I.V."/>
        </authorList>
    </citation>
    <scope>NUCLEOTIDE SEQUENCE [LARGE SCALE GENOMIC DNA]</scope>
    <source>
        <strain evidence="5">MUCL 33604</strain>
    </source>
</reference>